<evidence type="ECO:0000313" key="8">
    <source>
        <dbReference type="Proteomes" id="UP000044841"/>
    </source>
</evidence>
<keyword evidence="1 4" id="KW-0378">Hydrolase</keyword>
<name>A0A0K6FMT1_9AGAM</name>
<feature type="compositionally biased region" description="Basic and acidic residues" evidence="5">
    <location>
        <begin position="445"/>
        <end position="456"/>
    </location>
</feature>
<keyword evidence="2 4" id="KW-0442">Lipid degradation</keyword>
<evidence type="ECO:0000256" key="2">
    <source>
        <dbReference type="ARBA" id="ARBA00022963"/>
    </source>
</evidence>
<dbReference type="EMBL" id="CYGV01000147">
    <property type="protein sequence ID" value="CUA67580.1"/>
    <property type="molecule type" value="Genomic_DNA"/>
</dbReference>
<feature type="domain" description="PNPLA" evidence="6">
    <location>
        <begin position="81"/>
        <end position="291"/>
    </location>
</feature>
<evidence type="ECO:0000256" key="4">
    <source>
        <dbReference type="PROSITE-ProRule" id="PRU01161"/>
    </source>
</evidence>
<evidence type="ECO:0000313" key="7">
    <source>
        <dbReference type="EMBL" id="CUA67580.1"/>
    </source>
</evidence>
<feature type="short sequence motif" description="GXGXXG" evidence="4">
    <location>
        <begin position="85"/>
        <end position="90"/>
    </location>
</feature>
<reference evidence="7 8" key="1">
    <citation type="submission" date="2015-07" db="EMBL/GenBank/DDBJ databases">
        <authorList>
            <person name="Noorani M."/>
        </authorList>
    </citation>
    <scope>NUCLEOTIDE SEQUENCE [LARGE SCALE GENOMIC DNA]</scope>
    <source>
        <strain evidence="7">BBA 69670</strain>
    </source>
</reference>
<sequence length="456" mass="50354">MALVNAAGMRSIAAAARHPNQRLLYRSVFLNQRNISLFNIQRALTPKAFIHSHSKKSASVLNTVPPISPRGRDDDRPLRILSLDGGGVRGLSSLIILREFLARMGEKTGAAKPILPADFFDLIVGTSTGGIIALMLGRLRMDVHQAIGVYKDLSKKVFCTGWFPPLLSYHTLLYGKVPIIYDASKLEQVLKETIAKHTKDGDAEALLEDLSPNSCRTAIITARSADASRPVRMRSYLVPHDAEPENFKIWEAARATSAAPTYFRPIEAGDDKVPYIDGGVSGHSNPSWLAMQEAKYLWPKRQIGLFMSLGTGSPSMIEFRSKWALSMFRDFINLGTSTGQIHEMAWQKFNDDYQISPYVRLSVDHLISKVSLSDLSSLDKIVAATHAYLEVARTSDKVQRCVQLVNGPSKLQAKLKPLTRVDEDEDDTRPSLSNVVPSVASKGPSTDHESGRKCLD</sequence>
<keyword evidence="8" id="KW-1185">Reference proteome</keyword>
<dbReference type="CDD" id="cd07216">
    <property type="entry name" value="Pat17_PNPLA8_PNPLA9_like3"/>
    <property type="match status" value="1"/>
</dbReference>
<organism evidence="7 8">
    <name type="scientific">Rhizoctonia solani</name>
    <dbReference type="NCBI Taxonomy" id="456999"/>
    <lineage>
        <taxon>Eukaryota</taxon>
        <taxon>Fungi</taxon>
        <taxon>Dikarya</taxon>
        <taxon>Basidiomycota</taxon>
        <taxon>Agaricomycotina</taxon>
        <taxon>Agaricomycetes</taxon>
        <taxon>Cantharellales</taxon>
        <taxon>Ceratobasidiaceae</taxon>
        <taxon>Rhizoctonia</taxon>
    </lineage>
</organism>
<feature type="short sequence motif" description="GXSXG" evidence="4">
    <location>
        <begin position="125"/>
        <end position="129"/>
    </location>
</feature>
<evidence type="ECO:0000259" key="6">
    <source>
        <dbReference type="PROSITE" id="PS51635"/>
    </source>
</evidence>
<evidence type="ECO:0000256" key="1">
    <source>
        <dbReference type="ARBA" id="ARBA00022801"/>
    </source>
</evidence>
<dbReference type="GO" id="GO:0019369">
    <property type="term" value="P:arachidonate metabolic process"/>
    <property type="evidence" value="ECO:0007669"/>
    <property type="project" value="TreeGrafter"/>
</dbReference>
<evidence type="ECO:0000256" key="3">
    <source>
        <dbReference type="ARBA" id="ARBA00023098"/>
    </source>
</evidence>
<dbReference type="AlphaFoldDB" id="A0A0K6FMT1"/>
<keyword evidence="3 4" id="KW-0443">Lipid metabolism</keyword>
<dbReference type="PANTHER" id="PTHR24185:SF1">
    <property type="entry name" value="CALCIUM-INDEPENDENT PHOSPHOLIPASE A2-GAMMA"/>
    <property type="match status" value="1"/>
</dbReference>
<dbReference type="SUPFAM" id="SSF52151">
    <property type="entry name" value="FabD/lysophospholipase-like"/>
    <property type="match status" value="1"/>
</dbReference>
<dbReference type="GO" id="GO:0046486">
    <property type="term" value="P:glycerolipid metabolic process"/>
    <property type="evidence" value="ECO:0007669"/>
    <property type="project" value="UniProtKB-ARBA"/>
</dbReference>
<dbReference type="Proteomes" id="UP000044841">
    <property type="component" value="Unassembled WGS sequence"/>
</dbReference>
<dbReference type="GO" id="GO:0016042">
    <property type="term" value="P:lipid catabolic process"/>
    <property type="evidence" value="ECO:0007669"/>
    <property type="project" value="UniProtKB-UniRule"/>
</dbReference>
<gene>
    <name evidence="7" type="ORF">RSOLAG22IIIB_07448</name>
</gene>
<proteinExistence type="predicted"/>
<dbReference type="PANTHER" id="PTHR24185">
    <property type="entry name" value="CALCIUM-INDEPENDENT PHOSPHOLIPASE A2-GAMMA"/>
    <property type="match status" value="1"/>
</dbReference>
<feature type="short sequence motif" description="DGA/G" evidence="4">
    <location>
        <begin position="277"/>
        <end position="279"/>
    </location>
</feature>
<dbReference type="GO" id="GO:0016020">
    <property type="term" value="C:membrane"/>
    <property type="evidence" value="ECO:0007669"/>
    <property type="project" value="TreeGrafter"/>
</dbReference>
<dbReference type="InterPro" id="IPR002641">
    <property type="entry name" value="PNPLA_dom"/>
</dbReference>
<protein>
    <submittedName>
        <fullName evidence="7">Calcium-independent phospholipase A2-gamma</fullName>
    </submittedName>
</protein>
<dbReference type="InterPro" id="IPR016035">
    <property type="entry name" value="Acyl_Trfase/lysoPLipase"/>
</dbReference>
<accession>A0A0K6FMT1</accession>
<feature type="active site" description="Proton acceptor" evidence="4">
    <location>
        <position position="277"/>
    </location>
</feature>
<feature type="active site" description="Nucleophile" evidence="4">
    <location>
        <position position="127"/>
    </location>
</feature>
<dbReference type="Gene3D" id="3.40.1090.10">
    <property type="entry name" value="Cytosolic phospholipase A2 catalytic domain"/>
    <property type="match status" value="1"/>
</dbReference>
<dbReference type="Pfam" id="PF01734">
    <property type="entry name" value="Patatin"/>
    <property type="match status" value="1"/>
</dbReference>
<evidence type="ECO:0000256" key="5">
    <source>
        <dbReference type="SAM" id="MobiDB-lite"/>
    </source>
</evidence>
<dbReference type="GO" id="GO:0047499">
    <property type="term" value="F:calcium-independent phospholipase A2 activity"/>
    <property type="evidence" value="ECO:0007669"/>
    <property type="project" value="TreeGrafter"/>
</dbReference>
<dbReference type="PROSITE" id="PS51635">
    <property type="entry name" value="PNPLA"/>
    <property type="match status" value="1"/>
</dbReference>
<feature type="region of interest" description="Disordered" evidence="5">
    <location>
        <begin position="417"/>
        <end position="456"/>
    </location>
</feature>